<dbReference type="GO" id="GO:0003887">
    <property type="term" value="F:DNA-directed DNA polymerase activity"/>
    <property type="evidence" value="ECO:0007669"/>
    <property type="project" value="UniProtKB-UniRule"/>
</dbReference>
<dbReference type="STRING" id="222136.BBW65_04895"/>
<dbReference type="Gene3D" id="3.10.150.10">
    <property type="entry name" value="DNA Polymerase III, subunit A, domain 2"/>
    <property type="match status" value="3"/>
</dbReference>
<evidence type="ECO:0000259" key="12">
    <source>
        <dbReference type="Pfam" id="PF02767"/>
    </source>
</evidence>
<dbReference type="AlphaFoldDB" id="A0A1B1U5W1"/>
<comment type="subcellular location">
    <subcellularLocation>
        <location evidence="1 10">Cytoplasm</location>
    </subcellularLocation>
</comment>
<dbReference type="SMART" id="SM00480">
    <property type="entry name" value="POL3Bc"/>
    <property type="match status" value="1"/>
</dbReference>
<organism evidence="14 15">
    <name type="scientific">Helicobacter enhydrae</name>
    <dbReference type="NCBI Taxonomy" id="222136"/>
    <lineage>
        <taxon>Bacteria</taxon>
        <taxon>Pseudomonadati</taxon>
        <taxon>Campylobacterota</taxon>
        <taxon>Epsilonproteobacteria</taxon>
        <taxon>Campylobacterales</taxon>
        <taxon>Helicobacteraceae</taxon>
        <taxon>Helicobacter</taxon>
    </lineage>
</organism>
<dbReference type="SUPFAM" id="SSF55979">
    <property type="entry name" value="DNA clamp"/>
    <property type="match status" value="3"/>
</dbReference>
<evidence type="ECO:0000256" key="10">
    <source>
        <dbReference type="PIRNR" id="PIRNR000804"/>
    </source>
</evidence>
<reference evidence="15" key="1">
    <citation type="submission" date="2016-07" db="EMBL/GenBank/DDBJ databases">
        <authorList>
            <person name="Florea S."/>
            <person name="Webb J.S."/>
            <person name="Jaromczyk J."/>
            <person name="Schardl C.L."/>
        </authorList>
    </citation>
    <scope>NUCLEOTIDE SEQUENCE [LARGE SCALE GENOMIC DNA]</scope>
    <source>
        <strain evidence="15">MIT 01-6242</strain>
    </source>
</reference>
<evidence type="ECO:0000256" key="3">
    <source>
        <dbReference type="ARBA" id="ARBA00021035"/>
    </source>
</evidence>
<keyword evidence="8 10" id="KW-0239">DNA-directed DNA polymerase</keyword>
<proteinExistence type="inferred from homology"/>
<dbReference type="InterPro" id="IPR022634">
    <property type="entry name" value="DNA_polIII_beta_N"/>
</dbReference>
<dbReference type="Pfam" id="PF02768">
    <property type="entry name" value="DNA_pol3_beta_3"/>
    <property type="match status" value="1"/>
</dbReference>
<feature type="domain" description="DNA polymerase III beta sliding clamp central" evidence="12">
    <location>
        <begin position="130"/>
        <end position="239"/>
    </location>
</feature>
<comment type="function">
    <text evidence="10">Confers DNA tethering and processivity to DNA polymerases and other proteins. Acts as a clamp, forming a ring around DNA (a reaction catalyzed by the clamp-loading complex) which diffuses in an ATP-independent manner freely and bidirectionally along dsDNA. Initially characterized for its ability to contact the catalytic subunit of DNA polymerase III (Pol III), a complex, multichain enzyme responsible for most of the replicative synthesis in bacteria; Pol III exhibits 3'-5' exonuclease proofreading activity. The beta chain is required for initiation of replication as well as for processivity of DNA replication.</text>
</comment>
<dbReference type="InterPro" id="IPR001001">
    <property type="entry name" value="DNA_polIII_beta"/>
</dbReference>
<keyword evidence="6 10" id="KW-0548">Nucleotidyltransferase</keyword>
<dbReference type="PANTHER" id="PTHR30478:SF0">
    <property type="entry name" value="BETA SLIDING CLAMP"/>
    <property type="match status" value="1"/>
</dbReference>
<sequence length="356" mass="40622">MKISLFKGTLEIVLNNFQSFLDKKDQSQITSHIFLQASENTLLLRATDYELGIQSKIEVNILEEGIGTVNGKQFLDIVKQLKDNEEITLQTDENYCLHIKQKGTAYKLQMYNAEEFPKFPQYSQDKKIDISASQFIDSIKKITPAVSTNNPKIELNGAFLDIKEYSINLVATDTKRLALVKNETQSIHTLSIIIPKRALGEITKLFSDHLEIFYNENQLIIQTGNYTFFTKLTNGKFPDYERIIPNNFNFNFELNRADVIDSLKAIYSISDKVKSVFNKGEILFEGLEIEKGEAKTKINAEIDPSEEVILNFNARNLLDFLSQIQSQTFTLHINDVKSAFMVKSESFSTIIMPVVV</sequence>
<evidence type="ECO:0000313" key="14">
    <source>
        <dbReference type="EMBL" id="ANV98177.1"/>
    </source>
</evidence>
<dbReference type="PIRSF" id="PIRSF000804">
    <property type="entry name" value="DNA_pol_III_b"/>
    <property type="match status" value="1"/>
</dbReference>
<comment type="subunit">
    <text evidence="10">Forms a ring-shaped head-to-tail homodimer around DNA.</text>
</comment>
<dbReference type="GO" id="GO:0008408">
    <property type="term" value="F:3'-5' exonuclease activity"/>
    <property type="evidence" value="ECO:0007669"/>
    <property type="project" value="InterPro"/>
</dbReference>
<evidence type="ECO:0000259" key="11">
    <source>
        <dbReference type="Pfam" id="PF00712"/>
    </source>
</evidence>
<dbReference type="KEGG" id="het:BBW65_04895"/>
<keyword evidence="4 10" id="KW-0963">Cytoplasm</keyword>
<dbReference type="GO" id="GO:0006271">
    <property type="term" value="P:DNA strand elongation involved in DNA replication"/>
    <property type="evidence" value="ECO:0007669"/>
    <property type="project" value="TreeGrafter"/>
</dbReference>
<keyword evidence="9" id="KW-0238">DNA-binding</keyword>
<evidence type="ECO:0000256" key="5">
    <source>
        <dbReference type="ARBA" id="ARBA00022679"/>
    </source>
</evidence>
<evidence type="ECO:0000256" key="2">
    <source>
        <dbReference type="ARBA" id="ARBA00010752"/>
    </source>
</evidence>
<dbReference type="CDD" id="cd00140">
    <property type="entry name" value="beta_clamp"/>
    <property type="match status" value="1"/>
</dbReference>
<dbReference type="PANTHER" id="PTHR30478">
    <property type="entry name" value="DNA POLYMERASE III SUBUNIT BETA"/>
    <property type="match status" value="1"/>
</dbReference>
<keyword evidence="7 10" id="KW-0235">DNA replication</keyword>
<dbReference type="InterPro" id="IPR022635">
    <property type="entry name" value="DNA_polIII_beta_C"/>
</dbReference>
<comment type="similarity">
    <text evidence="2 10">Belongs to the beta sliding clamp family.</text>
</comment>
<evidence type="ECO:0000256" key="8">
    <source>
        <dbReference type="ARBA" id="ARBA00022932"/>
    </source>
</evidence>
<dbReference type="Pfam" id="PF02767">
    <property type="entry name" value="DNA_pol3_beta_2"/>
    <property type="match status" value="1"/>
</dbReference>
<keyword evidence="15" id="KW-1185">Reference proteome</keyword>
<evidence type="ECO:0000256" key="4">
    <source>
        <dbReference type="ARBA" id="ARBA00022490"/>
    </source>
</evidence>
<dbReference type="NCBIfam" id="TIGR00663">
    <property type="entry name" value="dnan"/>
    <property type="match status" value="1"/>
</dbReference>
<evidence type="ECO:0000259" key="13">
    <source>
        <dbReference type="Pfam" id="PF02768"/>
    </source>
</evidence>
<dbReference type="RefSeq" id="WP_066340519.1">
    <property type="nucleotide sequence ID" value="NZ_CP016503.1"/>
</dbReference>
<feature type="domain" description="DNA polymerase III beta sliding clamp N-terminal" evidence="11">
    <location>
        <begin position="2"/>
        <end position="119"/>
    </location>
</feature>
<dbReference type="InterPro" id="IPR022637">
    <property type="entry name" value="DNA_polIII_beta_cen"/>
</dbReference>
<dbReference type="GO" id="GO:0009360">
    <property type="term" value="C:DNA polymerase III complex"/>
    <property type="evidence" value="ECO:0007669"/>
    <property type="project" value="InterPro"/>
</dbReference>
<dbReference type="OrthoDB" id="8421503at2"/>
<keyword evidence="5 10" id="KW-0808">Transferase</keyword>
<evidence type="ECO:0000256" key="1">
    <source>
        <dbReference type="ARBA" id="ARBA00004496"/>
    </source>
</evidence>
<dbReference type="Proteomes" id="UP000092884">
    <property type="component" value="Chromosome"/>
</dbReference>
<protein>
    <recommendedName>
        <fullName evidence="3 10">Beta sliding clamp</fullName>
    </recommendedName>
</protein>
<name>A0A1B1U5W1_9HELI</name>
<dbReference type="Pfam" id="PF00712">
    <property type="entry name" value="DNA_pol3_beta"/>
    <property type="match status" value="1"/>
</dbReference>
<evidence type="ECO:0000256" key="6">
    <source>
        <dbReference type="ARBA" id="ARBA00022695"/>
    </source>
</evidence>
<accession>A0A1B1U5W1</accession>
<dbReference type="GO" id="GO:0005737">
    <property type="term" value="C:cytoplasm"/>
    <property type="evidence" value="ECO:0007669"/>
    <property type="project" value="UniProtKB-SubCell"/>
</dbReference>
<evidence type="ECO:0000256" key="7">
    <source>
        <dbReference type="ARBA" id="ARBA00022705"/>
    </source>
</evidence>
<feature type="domain" description="DNA polymerase III beta sliding clamp C-terminal" evidence="13">
    <location>
        <begin position="242"/>
        <end position="353"/>
    </location>
</feature>
<dbReference type="EMBL" id="CP016503">
    <property type="protein sequence ID" value="ANV98177.1"/>
    <property type="molecule type" value="Genomic_DNA"/>
</dbReference>
<evidence type="ECO:0000256" key="9">
    <source>
        <dbReference type="ARBA" id="ARBA00023125"/>
    </source>
</evidence>
<dbReference type="InterPro" id="IPR046938">
    <property type="entry name" value="DNA_clamp_sf"/>
</dbReference>
<dbReference type="GO" id="GO:0003677">
    <property type="term" value="F:DNA binding"/>
    <property type="evidence" value="ECO:0007669"/>
    <property type="project" value="UniProtKB-UniRule"/>
</dbReference>
<evidence type="ECO:0000313" key="15">
    <source>
        <dbReference type="Proteomes" id="UP000092884"/>
    </source>
</evidence>
<gene>
    <name evidence="14" type="ORF">BBW65_04895</name>
</gene>